<proteinExistence type="predicted"/>
<protein>
    <recommendedName>
        <fullName evidence="3">Heterokaryon incompatibility domain-containing protein</fullName>
    </recommendedName>
</protein>
<dbReference type="Proteomes" id="UP001172155">
    <property type="component" value="Unassembled WGS sequence"/>
</dbReference>
<gene>
    <name evidence="1" type="ORF">B0T18DRAFT_313414</name>
</gene>
<organism evidence="1 2">
    <name type="scientific">Schizothecium vesticola</name>
    <dbReference type="NCBI Taxonomy" id="314040"/>
    <lineage>
        <taxon>Eukaryota</taxon>
        <taxon>Fungi</taxon>
        <taxon>Dikarya</taxon>
        <taxon>Ascomycota</taxon>
        <taxon>Pezizomycotina</taxon>
        <taxon>Sordariomycetes</taxon>
        <taxon>Sordariomycetidae</taxon>
        <taxon>Sordariales</taxon>
        <taxon>Schizotheciaceae</taxon>
        <taxon>Schizothecium</taxon>
    </lineage>
</organism>
<dbReference type="PANTHER" id="PTHR10622:SF10">
    <property type="entry name" value="HET DOMAIN-CONTAINING PROTEIN"/>
    <property type="match status" value="1"/>
</dbReference>
<accession>A0AA40F7Z0</accession>
<evidence type="ECO:0008006" key="3">
    <source>
        <dbReference type="Google" id="ProtNLM"/>
    </source>
</evidence>
<evidence type="ECO:0000313" key="2">
    <source>
        <dbReference type="Proteomes" id="UP001172155"/>
    </source>
</evidence>
<reference evidence="1" key="1">
    <citation type="submission" date="2023-06" db="EMBL/GenBank/DDBJ databases">
        <title>Genome-scale phylogeny and comparative genomics of the fungal order Sordariales.</title>
        <authorList>
            <consortium name="Lawrence Berkeley National Laboratory"/>
            <person name="Hensen N."/>
            <person name="Bonometti L."/>
            <person name="Westerberg I."/>
            <person name="Brannstrom I.O."/>
            <person name="Guillou S."/>
            <person name="Cros-Aarteil S."/>
            <person name="Calhoun S."/>
            <person name="Haridas S."/>
            <person name="Kuo A."/>
            <person name="Mondo S."/>
            <person name="Pangilinan J."/>
            <person name="Riley R."/>
            <person name="LaButti K."/>
            <person name="Andreopoulos B."/>
            <person name="Lipzen A."/>
            <person name="Chen C."/>
            <person name="Yanf M."/>
            <person name="Daum C."/>
            <person name="Ng V."/>
            <person name="Clum A."/>
            <person name="Steindorff A."/>
            <person name="Ohm R."/>
            <person name="Martin F."/>
            <person name="Silar P."/>
            <person name="Natvig D."/>
            <person name="Lalanne C."/>
            <person name="Gautier V."/>
            <person name="Ament-velasquez S.L."/>
            <person name="Kruys A."/>
            <person name="Hutchinson M.I."/>
            <person name="Powell A.J."/>
            <person name="Barry K."/>
            <person name="Miller A.N."/>
            <person name="Grigoriev I.V."/>
            <person name="Debuchy R."/>
            <person name="Gladieux P."/>
            <person name="Thoren M.H."/>
            <person name="Johannesson H."/>
        </authorList>
    </citation>
    <scope>NUCLEOTIDE SEQUENCE</scope>
    <source>
        <strain evidence="1">SMH3187-1</strain>
    </source>
</reference>
<comment type="caution">
    <text evidence="1">The sequence shown here is derived from an EMBL/GenBank/DDBJ whole genome shotgun (WGS) entry which is preliminary data.</text>
</comment>
<dbReference type="PANTHER" id="PTHR10622">
    <property type="entry name" value="HET DOMAIN-CONTAINING PROTEIN"/>
    <property type="match status" value="1"/>
</dbReference>
<sequence>MWLINTQTLKLKFFLTPPPRYSILSHVWTDEECSFQEFRSLEDVDEPILAITEKKSFKKIQACSKLSLEEGFEWTWVDTCCI</sequence>
<keyword evidence="2" id="KW-1185">Reference proteome</keyword>
<name>A0AA40F7Z0_9PEZI</name>
<evidence type="ECO:0000313" key="1">
    <source>
        <dbReference type="EMBL" id="KAK0752870.1"/>
    </source>
</evidence>
<dbReference type="AlphaFoldDB" id="A0AA40F7Z0"/>
<dbReference type="EMBL" id="JAUKUD010000001">
    <property type="protein sequence ID" value="KAK0752870.1"/>
    <property type="molecule type" value="Genomic_DNA"/>
</dbReference>